<evidence type="ECO:0000313" key="2">
    <source>
        <dbReference type="Proteomes" id="UP000287651"/>
    </source>
</evidence>
<dbReference type="AlphaFoldDB" id="A0A426XNU9"/>
<dbReference type="Proteomes" id="UP000287651">
    <property type="component" value="Unassembled WGS sequence"/>
</dbReference>
<proteinExistence type="predicted"/>
<name>A0A426XNU9_ENSVE</name>
<comment type="caution">
    <text evidence="1">The sequence shown here is derived from an EMBL/GenBank/DDBJ whole genome shotgun (WGS) entry which is preliminary data.</text>
</comment>
<dbReference type="EMBL" id="AMZH03018852">
    <property type="protein sequence ID" value="RRT41102.1"/>
    <property type="molecule type" value="Genomic_DNA"/>
</dbReference>
<gene>
    <name evidence="1" type="ORF">B296_00022705</name>
</gene>
<sequence>MRWDIAGSSLGDSPKESRSLLGTRREIAKKKTGGLVVRLPEVAGVYRMSGNWIARTTKFKRRPAGVDG</sequence>
<evidence type="ECO:0000313" key="1">
    <source>
        <dbReference type="EMBL" id="RRT41102.1"/>
    </source>
</evidence>
<accession>A0A426XNU9</accession>
<organism evidence="1 2">
    <name type="scientific">Ensete ventricosum</name>
    <name type="common">Abyssinian banana</name>
    <name type="synonym">Musa ensete</name>
    <dbReference type="NCBI Taxonomy" id="4639"/>
    <lineage>
        <taxon>Eukaryota</taxon>
        <taxon>Viridiplantae</taxon>
        <taxon>Streptophyta</taxon>
        <taxon>Embryophyta</taxon>
        <taxon>Tracheophyta</taxon>
        <taxon>Spermatophyta</taxon>
        <taxon>Magnoliopsida</taxon>
        <taxon>Liliopsida</taxon>
        <taxon>Zingiberales</taxon>
        <taxon>Musaceae</taxon>
        <taxon>Ensete</taxon>
    </lineage>
</organism>
<reference evidence="1 2" key="1">
    <citation type="journal article" date="2014" name="Agronomy (Basel)">
        <title>A Draft Genome Sequence for Ensete ventricosum, the Drought-Tolerant Tree Against Hunger.</title>
        <authorList>
            <person name="Harrison J."/>
            <person name="Moore K.A."/>
            <person name="Paszkiewicz K."/>
            <person name="Jones T."/>
            <person name="Grant M."/>
            <person name="Ambacheew D."/>
            <person name="Muzemil S."/>
            <person name="Studholme D.J."/>
        </authorList>
    </citation>
    <scope>NUCLEOTIDE SEQUENCE [LARGE SCALE GENOMIC DNA]</scope>
</reference>
<protein>
    <submittedName>
        <fullName evidence="1">Uncharacterized protein</fullName>
    </submittedName>
</protein>